<keyword evidence="3" id="KW-0378">Hydrolase</keyword>
<organism evidence="6 7">
    <name type="scientific">Coprothermobacter proteolyticus (strain ATCC 35245 / DSM 5265 / OCM 4 / BT)</name>
    <dbReference type="NCBI Taxonomy" id="309798"/>
    <lineage>
        <taxon>Bacteria</taxon>
        <taxon>Pseudomonadati</taxon>
        <taxon>Coprothermobacterota</taxon>
        <taxon>Coprothermobacteria</taxon>
        <taxon>Coprothermobacterales</taxon>
        <taxon>Coprothermobacteraceae</taxon>
        <taxon>Coprothermobacter</taxon>
    </lineage>
</organism>
<protein>
    <submittedName>
        <fullName evidence="6">LAO/AO transport system ATPase</fullName>
        <ecNumber evidence="6">2.7.-.-</ecNumber>
    </submittedName>
</protein>
<keyword evidence="5" id="KW-0143">Chaperone</keyword>
<keyword evidence="4" id="KW-0342">GTP-binding</keyword>
<keyword evidence="2" id="KW-0547">Nucleotide-binding</keyword>
<dbReference type="RefSeq" id="WP_012544889.1">
    <property type="nucleotide sequence ID" value="NC_011295.1"/>
</dbReference>
<gene>
    <name evidence="6" type="ordered locus">COPRO5265_0912</name>
</gene>
<evidence type="ECO:0000256" key="5">
    <source>
        <dbReference type="ARBA" id="ARBA00023186"/>
    </source>
</evidence>
<evidence type="ECO:0000256" key="4">
    <source>
        <dbReference type="ARBA" id="ARBA00023134"/>
    </source>
</evidence>
<dbReference type="STRING" id="309798.COPRO5265_0912"/>
<reference evidence="6 7" key="2">
    <citation type="journal article" date="2014" name="Genome Announc.">
        <title>Complete Genome Sequence of Coprothermobacter proteolyticus DSM 5265.</title>
        <authorList>
            <person name="Alexiev A."/>
            <person name="Coil D.A."/>
            <person name="Badger J.H."/>
            <person name="Enticknap J."/>
            <person name="Ward N."/>
            <person name="Robb F.T."/>
            <person name="Eisen J.A."/>
        </authorList>
    </citation>
    <scope>NUCLEOTIDE SEQUENCE [LARGE SCALE GENOMIC DNA]</scope>
    <source>
        <strain evidence="7">ATCC 35245 / DSM 5265 / OCM 4 / BT</strain>
    </source>
</reference>
<evidence type="ECO:0000313" key="7">
    <source>
        <dbReference type="Proteomes" id="UP000001732"/>
    </source>
</evidence>
<sequence>MGTSQSLIKALRNGSQADIARAISLIEKNGEDMSEFLDLLYREHTSPAPLIGLTGFGGAGKSSLVGALAEALLKEGKRVGVMAVDPTSPRSGGALLGDRIRLQHLFPNENLFFRSFANKGALGGLSPILMESVKILEVAGFDYIFLETVGIGQSEVDITHFADVVVLVLSPGLGDEIQFLKGGIMEIADILVMNKMDMPSANISLAALEAYARLLDEPPTVVPVSAIERRNIDVLLSKIDKCYEKKQETKELEKIRKERNKALYHSWMMQMLEPIVDQRYSEGEVPYIAAKTFVDRIGRCLDEH</sequence>
<dbReference type="HOGENOM" id="CLU_043725_1_1_9"/>
<dbReference type="AlphaFoldDB" id="B5Y8Z6"/>
<dbReference type="EMBL" id="CP001145">
    <property type="protein sequence ID" value="ACI18239.1"/>
    <property type="molecule type" value="Genomic_DNA"/>
</dbReference>
<keyword evidence="7" id="KW-1185">Reference proteome</keyword>
<dbReference type="InterPro" id="IPR005129">
    <property type="entry name" value="GTPase_ArgK"/>
</dbReference>
<dbReference type="PANTHER" id="PTHR43087">
    <property type="entry name" value="LYSINE/ARGININE/ORNITHINE TRANSPORT SYSTEM KINASE"/>
    <property type="match status" value="1"/>
</dbReference>
<reference evidence="7" key="1">
    <citation type="submission" date="2008-08" db="EMBL/GenBank/DDBJ databases">
        <title>The complete genome sequence of Coprothermobacter proteolyticus strain ATCC 5245 / DSM 5265 / BT.</title>
        <authorList>
            <person name="Dodson R.J."/>
            <person name="Durkin A.S."/>
            <person name="Wu M."/>
            <person name="Eisen J."/>
            <person name="Sutton G."/>
        </authorList>
    </citation>
    <scope>NUCLEOTIDE SEQUENCE [LARGE SCALE GENOMIC DNA]</scope>
    <source>
        <strain evidence="7">ATCC 35245 / DSM 5265 / OCM 4 / BT</strain>
    </source>
</reference>
<evidence type="ECO:0000256" key="3">
    <source>
        <dbReference type="ARBA" id="ARBA00022801"/>
    </source>
</evidence>
<dbReference type="eggNOG" id="COG1703">
    <property type="taxonomic scope" value="Bacteria"/>
</dbReference>
<evidence type="ECO:0000256" key="1">
    <source>
        <dbReference type="ARBA" id="ARBA00009625"/>
    </source>
</evidence>
<proteinExistence type="inferred from homology"/>
<dbReference type="Proteomes" id="UP000001732">
    <property type="component" value="Chromosome"/>
</dbReference>
<dbReference type="SUPFAM" id="SSF52540">
    <property type="entry name" value="P-loop containing nucleoside triphosphate hydrolases"/>
    <property type="match status" value="1"/>
</dbReference>
<dbReference type="OrthoDB" id="9778292at2"/>
<dbReference type="Pfam" id="PF03308">
    <property type="entry name" value="MeaB"/>
    <property type="match status" value="1"/>
</dbReference>
<evidence type="ECO:0000256" key="2">
    <source>
        <dbReference type="ARBA" id="ARBA00022741"/>
    </source>
</evidence>
<dbReference type="GO" id="GO:0016740">
    <property type="term" value="F:transferase activity"/>
    <property type="evidence" value="ECO:0007669"/>
    <property type="project" value="UniProtKB-KW"/>
</dbReference>
<accession>B5Y8Z6</accession>
<dbReference type="Gene3D" id="3.40.50.300">
    <property type="entry name" value="P-loop containing nucleotide triphosphate hydrolases"/>
    <property type="match status" value="1"/>
</dbReference>
<comment type="similarity">
    <text evidence="1">Belongs to the SIMIBI class G3E GTPase family. ArgK/MeaB subfamily.</text>
</comment>
<keyword evidence="6" id="KW-0808">Transferase</keyword>
<dbReference type="PANTHER" id="PTHR43087:SF1">
    <property type="entry name" value="LAO_AO TRANSPORT SYSTEM ATPASE"/>
    <property type="match status" value="1"/>
</dbReference>
<name>B5Y8Z6_COPPD</name>
<dbReference type="InterPro" id="IPR027417">
    <property type="entry name" value="P-loop_NTPase"/>
</dbReference>
<dbReference type="GO" id="GO:0003924">
    <property type="term" value="F:GTPase activity"/>
    <property type="evidence" value="ECO:0007669"/>
    <property type="project" value="InterPro"/>
</dbReference>
<dbReference type="EC" id="2.7.-.-" evidence="6"/>
<dbReference type="NCBIfam" id="TIGR00750">
    <property type="entry name" value="lao"/>
    <property type="match status" value="1"/>
</dbReference>
<dbReference type="KEGG" id="cpo:COPRO5265_0912"/>
<evidence type="ECO:0000313" key="6">
    <source>
        <dbReference type="EMBL" id="ACI18239.1"/>
    </source>
</evidence>
<dbReference type="InterPro" id="IPR052040">
    <property type="entry name" value="GTPase/Isobutyryl-CoA_mutase"/>
</dbReference>
<dbReference type="GO" id="GO:0005525">
    <property type="term" value="F:GTP binding"/>
    <property type="evidence" value="ECO:0007669"/>
    <property type="project" value="UniProtKB-KW"/>
</dbReference>